<name>A0ABS1TG19_9CLOT</name>
<sequence length="87" mass="9907">MFCGGFGGFRGYGLGPSGSIGYGWMFLAMGFRLLIFIGLIVLAFKLFKNYSNKKSSDSMRILDEKFARGEMSEEEYLRRKTILLQKN</sequence>
<protein>
    <submittedName>
        <fullName evidence="3">SHOCT domain-containing protein</fullName>
    </submittedName>
</protein>
<keyword evidence="1" id="KW-1133">Transmembrane helix</keyword>
<keyword evidence="1" id="KW-0812">Transmembrane</keyword>
<comment type="caution">
    <text evidence="3">The sequence shown here is derived from an EMBL/GenBank/DDBJ whole genome shotgun (WGS) entry which is preliminary data.</text>
</comment>
<keyword evidence="4" id="KW-1185">Reference proteome</keyword>
<dbReference type="EMBL" id="JAESWC010000018">
    <property type="protein sequence ID" value="MBL4938338.1"/>
    <property type="molecule type" value="Genomic_DNA"/>
</dbReference>
<accession>A0ABS1TG19</accession>
<proteinExistence type="predicted"/>
<dbReference type="RefSeq" id="WP_202751060.1">
    <property type="nucleotide sequence ID" value="NZ_JAESWC010000018.1"/>
</dbReference>
<dbReference type="Proteomes" id="UP000632377">
    <property type="component" value="Unassembled WGS sequence"/>
</dbReference>
<evidence type="ECO:0000259" key="2">
    <source>
        <dbReference type="Pfam" id="PF09851"/>
    </source>
</evidence>
<dbReference type="Pfam" id="PF09851">
    <property type="entry name" value="SHOCT"/>
    <property type="match status" value="1"/>
</dbReference>
<gene>
    <name evidence="3" type="ORF">JK636_21735</name>
</gene>
<keyword evidence="1" id="KW-0472">Membrane</keyword>
<feature type="transmembrane region" description="Helical" evidence="1">
    <location>
        <begin position="20"/>
        <end position="44"/>
    </location>
</feature>
<dbReference type="InterPro" id="IPR018649">
    <property type="entry name" value="SHOCT"/>
</dbReference>
<evidence type="ECO:0000313" key="4">
    <source>
        <dbReference type="Proteomes" id="UP000632377"/>
    </source>
</evidence>
<reference evidence="3 4" key="1">
    <citation type="submission" date="2021-01" db="EMBL/GenBank/DDBJ databases">
        <title>Genome public.</title>
        <authorList>
            <person name="Liu C."/>
            <person name="Sun Q."/>
        </authorList>
    </citation>
    <scope>NUCLEOTIDE SEQUENCE [LARGE SCALE GENOMIC DNA]</scope>
    <source>
        <strain evidence="3 4">YIM B02515</strain>
    </source>
</reference>
<feature type="domain" description="SHOCT" evidence="2">
    <location>
        <begin position="57"/>
        <end position="84"/>
    </location>
</feature>
<evidence type="ECO:0000313" key="3">
    <source>
        <dbReference type="EMBL" id="MBL4938338.1"/>
    </source>
</evidence>
<organism evidence="3 4">
    <name type="scientific">Clostridium rhizosphaerae</name>
    <dbReference type="NCBI Taxonomy" id="2803861"/>
    <lineage>
        <taxon>Bacteria</taxon>
        <taxon>Bacillati</taxon>
        <taxon>Bacillota</taxon>
        <taxon>Clostridia</taxon>
        <taxon>Eubacteriales</taxon>
        <taxon>Clostridiaceae</taxon>
        <taxon>Clostridium</taxon>
    </lineage>
</organism>
<evidence type="ECO:0000256" key="1">
    <source>
        <dbReference type="SAM" id="Phobius"/>
    </source>
</evidence>